<dbReference type="GO" id="GO:0042256">
    <property type="term" value="P:cytosolic ribosome assembly"/>
    <property type="evidence" value="ECO:0007669"/>
    <property type="project" value="UniProtKB-UniRule"/>
</dbReference>
<comment type="function">
    <text evidence="2">Functions as a ribosomal silencing factor. Interacts with ribosomal protein uL14 (rplN), blocking formation of intersubunit bridge B8. Prevents association of the 30S and 50S ribosomal subunits and the formation of functional ribosomes, thus repressing translation.</text>
</comment>
<dbReference type="GO" id="GO:0090071">
    <property type="term" value="P:negative regulation of ribosome biogenesis"/>
    <property type="evidence" value="ECO:0007669"/>
    <property type="project" value="UniProtKB-UniRule"/>
</dbReference>
<keyword evidence="2" id="KW-0963">Cytoplasm</keyword>
<dbReference type="GO" id="GO:0043023">
    <property type="term" value="F:ribosomal large subunit binding"/>
    <property type="evidence" value="ECO:0007669"/>
    <property type="project" value="TreeGrafter"/>
</dbReference>
<accession>A0A2N0UJX6</accession>
<sequence>MSSYDEAILAAKALSSKKGLDIQIIKIADVSVLADYMVIATGTSSTHVKALADEVEYKLDQAGISVSHIEGYRSNSWILLDYIDVIVNVFDDEARDFYDLERLWQDGESVDLAGIVD</sequence>
<comment type="similarity">
    <text evidence="1 2">Belongs to the Iojap/RsfS family.</text>
</comment>
<dbReference type="InterPro" id="IPR004394">
    <property type="entry name" value="Iojap/RsfS/C7orf30"/>
</dbReference>
<organism evidence="3 4">
    <name type="scientific">Ruminococcus bromii</name>
    <dbReference type="NCBI Taxonomy" id="40518"/>
    <lineage>
        <taxon>Bacteria</taxon>
        <taxon>Bacillati</taxon>
        <taxon>Bacillota</taxon>
        <taxon>Clostridia</taxon>
        <taxon>Eubacteriales</taxon>
        <taxon>Oscillospiraceae</taxon>
        <taxon>Ruminococcus</taxon>
    </lineage>
</organism>
<keyword evidence="4" id="KW-1185">Reference proteome</keyword>
<keyword evidence="2" id="KW-0678">Repressor</keyword>
<keyword evidence="2" id="KW-0810">Translation regulation</keyword>
<dbReference type="PANTHER" id="PTHR21043:SF0">
    <property type="entry name" value="MITOCHONDRIAL ASSEMBLY OF RIBOSOMAL LARGE SUBUNIT PROTEIN 1"/>
    <property type="match status" value="1"/>
</dbReference>
<dbReference type="GeneID" id="93768106"/>
<dbReference type="NCBIfam" id="TIGR00090">
    <property type="entry name" value="rsfS_iojap_ybeB"/>
    <property type="match status" value="1"/>
</dbReference>
<evidence type="ECO:0000256" key="2">
    <source>
        <dbReference type="HAMAP-Rule" id="MF_01477"/>
    </source>
</evidence>
<reference evidence="3" key="1">
    <citation type="journal article" date="2018" name="Environ. Microbiol.">
        <title>Sporulation capability and amylosome conservation among diverse human colonic and rumen isolates of the keystone starch-degrader Ruminococcus bromii.</title>
        <authorList>
            <person name="Mukhopadhya I."/>
            <person name="Morais S."/>
            <person name="Laverde-Gomez J."/>
            <person name="Sheridan P.O."/>
            <person name="Walker A.W."/>
            <person name="Kelly W."/>
            <person name="Klieve A.V."/>
            <person name="Ouwerkerk D."/>
            <person name="Duncan S.H."/>
            <person name="Louis P."/>
            <person name="Koropatkin N."/>
            <person name="Cockburn D."/>
            <person name="Kibler R."/>
            <person name="Cooper P.J."/>
            <person name="Sandoval C."/>
            <person name="Crost E."/>
            <person name="Juge N."/>
            <person name="Bayer E.A."/>
            <person name="Flint H.J."/>
        </authorList>
    </citation>
    <scope>NUCLEOTIDE SEQUENCE [LARGE SCALE GENOMIC DNA]</scope>
    <source>
        <strain evidence="3">ATCC 27255</strain>
    </source>
</reference>
<evidence type="ECO:0000313" key="3">
    <source>
        <dbReference type="EMBL" id="PKD27282.1"/>
    </source>
</evidence>
<comment type="subunit">
    <text evidence="2">Interacts with ribosomal protein uL14 (rplN).</text>
</comment>
<dbReference type="Proteomes" id="UP000233425">
    <property type="component" value="Unassembled WGS sequence"/>
</dbReference>
<comment type="caution">
    <text evidence="3">The sequence shown here is derived from an EMBL/GenBank/DDBJ whole genome shotgun (WGS) entry which is preliminary data.</text>
</comment>
<dbReference type="AlphaFoldDB" id="A0A2N0UJX6"/>
<dbReference type="Gene3D" id="3.30.460.10">
    <property type="entry name" value="Beta Polymerase, domain 2"/>
    <property type="match status" value="1"/>
</dbReference>
<evidence type="ECO:0000256" key="1">
    <source>
        <dbReference type="ARBA" id="ARBA00010574"/>
    </source>
</evidence>
<dbReference type="Pfam" id="PF02410">
    <property type="entry name" value="RsfS"/>
    <property type="match status" value="1"/>
</dbReference>
<evidence type="ECO:0000313" key="4">
    <source>
        <dbReference type="Proteomes" id="UP000233425"/>
    </source>
</evidence>
<dbReference type="InterPro" id="IPR043519">
    <property type="entry name" value="NT_sf"/>
</dbReference>
<dbReference type="SUPFAM" id="SSF81301">
    <property type="entry name" value="Nucleotidyltransferase"/>
    <property type="match status" value="1"/>
</dbReference>
<dbReference type="GO" id="GO:0005737">
    <property type="term" value="C:cytoplasm"/>
    <property type="evidence" value="ECO:0007669"/>
    <property type="project" value="UniProtKB-SubCell"/>
</dbReference>
<protein>
    <recommendedName>
        <fullName evidence="2">Ribosomal silencing factor RsfS</fullName>
    </recommendedName>
</protein>
<comment type="subcellular location">
    <subcellularLocation>
        <location evidence="2">Cytoplasm</location>
    </subcellularLocation>
</comment>
<dbReference type="HAMAP" id="MF_01477">
    <property type="entry name" value="Iojap_RsfS"/>
    <property type="match status" value="1"/>
</dbReference>
<dbReference type="EMBL" id="NNSR01000072">
    <property type="protein sequence ID" value="PKD27282.1"/>
    <property type="molecule type" value="Genomic_DNA"/>
</dbReference>
<dbReference type="GO" id="GO:0017148">
    <property type="term" value="P:negative regulation of translation"/>
    <property type="evidence" value="ECO:0007669"/>
    <property type="project" value="UniProtKB-UniRule"/>
</dbReference>
<dbReference type="RefSeq" id="WP_101029596.1">
    <property type="nucleotide sequence ID" value="NZ_CABMMZ010000072.1"/>
</dbReference>
<name>A0A2N0UJX6_9FIRM</name>
<gene>
    <name evidence="2 3" type="primary">rsfS</name>
    <name evidence="3" type="ORF">RBATCC27255_01671</name>
</gene>
<proteinExistence type="inferred from homology"/>
<dbReference type="PANTHER" id="PTHR21043">
    <property type="entry name" value="IOJAP SUPERFAMILY ORTHOLOG"/>
    <property type="match status" value="1"/>
</dbReference>